<keyword evidence="2" id="KW-0067">ATP-binding</keyword>
<dbReference type="SUPFAM" id="SSF52540">
    <property type="entry name" value="P-loop containing nucleoside triphosphate hydrolases"/>
    <property type="match status" value="1"/>
</dbReference>
<keyword evidence="1" id="KW-0547">Nucleotide-binding</keyword>
<sequence>RSQIDRETFMALLELKNIKKFFGKVHALDGVNLEVKQPEVLALLGDNGAGKSTLAKIISGVYAPSSGEIYFDGKLMTKWDVQSARSIGVETVYQDRALAEQQSIASNIFMGRELSGSMSVGFINLKKQYEEAANLMREIGLTSQAFNAKTPLLTLSGGELQGVAIARALYFKARLVILDEPVTSLSLSECEKVYNFIDKVKREGLSCILICHNIYQAYDAADRFVVLDRGQDVLNAEKKDISAQGLIDSMRKIAHSAHIEEAV</sequence>
<dbReference type="InterPro" id="IPR003593">
    <property type="entry name" value="AAA+_ATPase"/>
</dbReference>
<dbReference type="InterPro" id="IPR050107">
    <property type="entry name" value="ABC_carbohydrate_import_ATPase"/>
</dbReference>
<dbReference type="Gene3D" id="3.40.50.300">
    <property type="entry name" value="P-loop containing nucleotide triphosphate hydrolases"/>
    <property type="match status" value="1"/>
</dbReference>
<gene>
    <name evidence="4" type="ORF">S12H4_28403</name>
</gene>
<dbReference type="SMART" id="SM00382">
    <property type="entry name" value="AAA"/>
    <property type="match status" value="1"/>
</dbReference>
<dbReference type="AlphaFoldDB" id="X1TB70"/>
<evidence type="ECO:0000256" key="2">
    <source>
        <dbReference type="ARBA" id="ARBA00022840"/>
    </source>
</evidence>
<feature type="domain" description="ABC transporter" evidence="3">
    <location>
        <begin position="13"/>
        <end position="254"/>
    </location>
</feature>
<evidence type="ECO:0000256" key="1">
    <source>
        <dbReference type="ARBA" id="ARBA00022741"/>
    </source>
</evidence>
<dbReference type="GO" id="GO:0005524">
    <property type="term" value="F:ATP binding"/>
    <property type="evidence" value="ECO:0007669"/>
    <property type="project" value="UniProtKB-KW"/>
</dbReference>
<dbReference type="InterPro" id="IPR027417">
    <property type="entry name" value="P-loop_NTPase"/>
</dbReference>
<organism evidence="4">
    <name type="scientific">marine sediment metagenome</name>
    <dbReference type="NCBI Taxonomy" id="412755"/>
    <lineage>
        <taxon>unclassified sequences</taxon>
        <taxon>metagenomes</taxon>
        <taxon>ecological metagenomes</taxon>
    </lineage>
</organism>
<comment type="caution">
    <text evidence="4">The sequence shown here is derived from an EMBL/GenBank/DDBJ whole genome shotgun (WGS) entry which is preliminary data.</text>
</comment>
<dbReference type="PANTHER" id="PTHR43790:SF8">
    <property type="entry name" value="SUGAR ABC TRANSPORTER ATP-BINDING PROTEIN"/>
    <property type="match status" value="1"/>
</dbReference>
<dbReference type="InterPro" id="IPR003439">
    <property type="entry name" value="ABC_transporter-like_ATP-bd"/>
</dbReference>
<dbReference type="GO" id="GO:0016887">
    <property type="term" value="F:ATP hydrolysis activity"/>
    <property type="evidence" value="ECO:0007669"/>
    <property type="project" value="InterPro"/>
</dbReference>
<accession>X1TB70</accession>
<dbReference type="Pfam" id="PF00005">
    <property type="entry name" value="ABC_tran"/>
    <property type="match status" value="1"/>
</dbReference>
<evidence type="ECO:0000259" key="3">
    <source>
        <dbReference type="PROSITE" id="PS50893"/>
    </source>
</evidence>
<dbReference type="EMBL" id="BARW01016289">
    <property type="protein sequence ID" value="GAJ02573.1"/>
    <property type="molecule type" value="Genomic_DNA"/>
</dbReference>
<reference evidence="4" key="1">
    <citation type="journal article" date="2014" name="Front. Microbiol.">
        <title>High frequency of phylogenetically diverse reductive dehalogenase-homologous genes in deep subseafloor sedimentary metagenomes.</title>
        <authorList>
            <person name="Kawai M."/>
            <person name="Futagami T."/>
            <person name="Toyoda A."/>
            <person name="Takaki Y."/>
            <person name="Nishi S."/>
            <person name="Hori S."/>
            <person name="Arai W."/>
            <person name="Tsubouchi T."/>
            <person name="Morono Y."/>
            <person name="Uchiyama I."/>
            <person name="Ito T."/>
            <person name="Fujiyama A."/>
            <person name="Inagaki F."/>
            <person name="Takami H."/>
        </authorList>
    </citation>
    <scope>NUCLEOTIDE SEQUENCE</scope>
    <source>
        <strain evidence="4">Expedition CK06-06</strain>
    </source>
</reference>
<name>X1TB70_9ZZZZ</name>
<proteinExistence type="predicted"/>
<dbReference type="CDD" id="cd03216">
    <property type="entry name" value="ABC_Carb_Monos_I"/>
    <property type="match status" value="1"/>
</dbReference>
<protein>
    <recommendedName>
        <fullName evidence="3">ABC transporter domain-containing protein</fullName>
    </recommendedName>
</protein>
<dbReference type="PANTHER" id="PTHR43790">
    <property type="entry name" value="CARBOHYDRATE TRANSPORT ATP-BINDING PROTEIN MG119-RELATED"/>
    <property type="match status" value="1"/>
</dbReference>
<feature type="non-terminal residue" evidence="4">
    <location>
        <position position="1"/>
    </location>
</feature>
<dbReference type="PROSITE" id="PS50893">
    <property type="entry name" value="ABC_TRANSPORTER_2"/>
    <property type="match status" value="1"/>
</dbReference>
<evidence type="ECO:0000313" key="4">
    <source>
        <dbReference type="EMBL" id="GAJ02573.1"/>
    </source>
</evidence>